<dbReference type="Proteomes" id="UP000614272">
    <property type="component" value="Unassembled WGS sequence"/>
</dbReference>
<protein>
    <recommendedName>
        <fullName evidence="3">Lipoprotein</fullName>
    </recommendedName>
</protein>
<dbReference type="PROSITE" id="PS51257">
    <property type="entry name" value="PROKAR_LIPOPROTEIN"/>
    <property type="match status" value="1"/>
</dbReference>
<reference evidence="2" key="1">
    <citation type="journal article" date="2019" name="Int. J. Syst. Evol. Microbiol.">
        <title>The Global Catalogue of Microorganisms (GCM) 10K type strain sequencing project: providing services to taxonomists for standard genome sequencing and annotation.</title>
        <authorList>
            <consortium name="The Broad Institute Genomics Platform"/>
            <consortium name="The Broad Institute Genome Sequencing Center for Infectious Disease"/>
            <person name="Wu L."/>
            <person name="Ma J."/>
        </authorList>
    </citation>
    <scope>NUCLEOTIDE SEQUENCE [LARGE SCALE GENOMIC DNA]</scope>
    <source>
        <strain evidence="2">CGMCC 1.12923</strain>
    </source>
</reference>
<gene>
    <name evidence="1" type="ORF">GCM10011357_31230</name>
</gene>
<evidence type="ECO:0000313" key="1">
    <source>
        <dbReference type="EMBL" id="GGD73945.1"/>
    </source>
</evidence>
<dbReference type="EMBL" id="BMGJ01000015">
    <property type="protein sequence ID" value="GGD73945.1"/>
    <property type="molecule type" value="Genomic_DNA"/>
</dbReference>
<name>A0ABQ1RPX5_9ALTE</name>
<dbReference type="RefSeq" id="WP_099035852.1">
    <property type="nucleotide sequence ID" value="NZ_BMGJ01000015.1"/>
</dbReference>
<evidence type="ECO:0008006" key="3">
    <source>
        <dbReference type="Google" id="ProtNLM"/>
    </source>
</evidence>
<evidence type="ECO:0000313" key="2">
    <source>
        <dbReference type="Proteomes" id="UP000614272"/>
    </source>
</evidence>
<comment type="caution">
    <text evidence="1">The sequence shown here is derived from an EMBL/GenBank/DDBJ whole genome shotgun (WGS) entry which is preliminary data.</text>
</comment>
<keyword evidence="2" id="KW-1185">Reference proteome</keyword>
<organism evidence="1 2">
    <name type="scientific">Lacimicrobium alkaliphilum</name>
    <dbReference type="NCBI Taxonomy" id="1526571"/>
    <lineage>
        <taxon>Bacteria</taxon>
        <taxon>Pseudomonadati</taxon>
        <taxon>Pseudomonadota</taxon>
        <taxon>Gammaproteobacteria</taxon>
        <taxon>Alteromonadales</taxon>
        <taxon>Alteromonadaceae</taxon>
        <taxon>Lacimicrobium</taxon>
    </lineage>
</organism>
<proteinExistence type="predicted"/>
<accession>A0ABQ1RPX5</accession>
<sequence length="78" mass="9081">MQKMNGLKFAVLILLVGATGCSNRGMYENLRIHQRQECLERPPSESIECLQRTNKSFEEYQREREEALKEGASSKKYQ</sequence>